<organism evidence="11 12">
    <name type="scientific">Aplosporella prunicola CBS 121167</name>
    <dbReference type="NCBI Taxonomy" id="1176127"/>
    <lineage>
        <taxon>Eukaryota</taxon>
        <taxon>Fungi</taxon>
        <taxon>Dikarya</taxon>
        <taxon>Ascomycota</taxon>
        <taxon>Pezizomycotina</taxon>
        <taxon>Dothideomycetes</taxon>
        <taxon>Dothideomycetes incertae sedis</taxon>
        <taxon>Botryosphaeriales</taxon>
        <taxon>Aplosporellaceae</taxon>
        <taxon>Aplosporella</taxon>
    </lineage>
</organism>
<reference evidence="11" key="1">
    <citation type="journal article" date="2020" name="Stud. Mycol.">
        <title>101 Dothideomycetes genomes: a test case for predicting lifestyles and emergence of pathogens.</title>
        <authorList>
            <person name="Haridas S."/>
            <person name="Albert R."/>
            <person name="Binder M."/>
            <person name="Bloem J."/>
            <person name="Labutti K."/>
            <person name="Salamov A."/>
            <person name="Andreopoulos B."/>
            <person name="Baker S."/>
            <person name="Barry K."/>
            <person name="Bills G."/>
            <person name="Bluhm B."/>
            <person name="Cannon C."/>
            <person name="Castanera R."/>
            <person name="Culley D."/>
            <person name="Daum C."/>
            <person name="Ezra D."/>
            <person name="Gonzalez J."/>
            <person name="Henrissat B."/>
            <person name="Kuo A."/>
            <person name="Liang C."/>
            <person name="Lipzen A."/>
            <person name="Lutzoni F."/>
            <person name="Magnuson J."/>
            <person name="Mondo S."/>
            <person name="Nolan M."/>
            <person name="Ohm R."/>
            <person name="Pangilinan J."/>
            <person name="Park H.-J."/>
            <person name="Ramirez L."/>
            <person name="Alfaro M."/>
            <person name="Sun H."/>
            <person name="Tritt A."/>
            <person name="Yoshinaga Y."/>
            <person name="Zwiers L.-H."/>
            <person name="Turgeon B."/>
            <person name="Goodwin S."/>
            <person name="Spatafora J."/>
            <person name="Crous P."/>
            <person name="Grigoriev I."/>
        </authorList>
    </citation>
    <scope>NUCLEOTIDE SEQUENCE</scope>
    <source>
        <strain evidence="11">CBS 121167</strain>
    </source>
</reference>
<dbReference type="SMART" id="SM00236">
    <property type="entry name" value="fCBD"/>
    <property type="match status" value="1"/>
</dbReference>
<dbReference type="PROSITE" id="PS51760">
    <property type="entry name" value="GH10_2"/>
    <property type="match status" value="1"/>
</dbReference>
<keyword evidence="3 7" id="KW-0378">Hydrolase</keyword>
<dbReference type="PANTHER" id="PTHR31490:SF76">
    <property type="entry name" value="ENDO-1,4-BETA-XYLANASE C"/>
    <property type="match status" value="1"/>
</dbReference>
<evidence type="ECO:0000256" key="6">
    <source>
        <dbReference type="ARBA" id="ARBA00023326"/>
    </source>
</evidence>
<evidence type="ECO:0000256" key="4">
    <source>
        <dbReference type="ARBA" id="ARBA00023277"/>
    </source>
</evidence>
<proteinExistence type="inferred from homology"/>
<dbReference type="InterPro" id="IPR035971">
    <property type="entry name" value="CBD_sf"/>
</dbReference>
<dbReference type="OrthoDB" id="3055998at2759"/>
<dbReference type="Proteomes" id="UP000799438">
    <property type="component" value="Unassembled WGS sequence"/>
</dbReference>
<dbReference type="InterPro" id="IPR044846">
    <property type="entry name" value="GH10"/>
</dbReference>
<dbReference type="Pfam" id="PF00331">
    <property type="entry name" value="Glyco_hydro_10"/>
    <property type="match status" value="1"/>
</dbReference>
<keyword evidence="12" id="KW-1185">Reference proteome</keyword>
<dbReference type="EC" id="3.2.1.8" evidence="7"/>
<dbReference type="InterPro" id="IPR017853">
    <property type="entry name" value="GH"/>
</dbReference>
<dbReference type="SUPFAM" id="SSF51445">
    <property type="entry name" value="(Trans)glycosidases"/>
    <property type="match status" value="1"/>
</dbReference>
<feature type="signal peptide" evidence="8">
    <location>
        <begin position="1"/>
        <end position="19"/>
    </location>
</feature>
<dbReference type="SMART" id="SM00633">
    <property type="entry name" value="Glyco_10"/>
    <property type="match status" value="1"/>
</dbReference>
<dbReference type="PANTHER" id="PTHR31490">
    <property type="entry name" value="GLYCOSYL HYDROLASE"/>
    <property type="match status" value="1"/>
</dbReference>
<evidence type="ECO:0000313" key="11">
    <source>
        <dbReference type="EMBL" id="KAF2142694.1"/>
    </source>
</evidence>
<comment type="similarity">
    <text evidence="1 7">Belongs to the glycosyl hydrolase 10 (cellulase F) family.</text>
</comment>
<evidence type="ECO:0000256" key="8">
    <source>
        <dbReference type="SAM" id="SignalP"/>
    </source>
</evidence>
<dbReference type="Gene3D" id="3.20.20.80">
    <property type="entry name" value="Glycosidases"/>
    <property type="match status" value="1"/>
</dbReference>
<evidence type="ECO:0000256" key="3">
    <source>
        <dbReference type="ARBA" id="ARBA00022801"/>
    </source>
</evidence>
<protein>
    <recommendedName>
        <fullName evidence="7">Beta-xylanase</fullName>
        <ecNumber evidence="7">3.2.1.8</ecNumber>
    </recommendedName>
</protein>
<feature type="domain" description="CBM1" evidence="9">
    <location>
        <begin position="19"/>
        <end position="55"/>
    </location>
</feature>
<keyword evidence="2 8" id="KW-0732">Signal</keyword>
<keyword evidence="5 7" id="KW-0326">Glycosidase</keyword>
<evidence type="ECO:0000313" key="12">
    <source>
        <dbReference type="Proteomes" id="UP000799438"/>
    </source>
</evidence>
<dbReference type="EMBL" id="ML995484">
    <property type="protein sequence ID" value="KAF2142694.1"/>
    <property type="molecule type" value="Genomic_DNA"/>
</dbReference>
<dbReference type="GO" id="GO:0000272">
    <property type="term" value="P:polysaccharide catabolic process"/>
    <property type="evidence" value="ECO:0007669"/>
    <property type="project" value="UniProtKB-KW"/>
</dbReference>
<evidence type="ECO:0000259" key="10">
    <source>
        <dbReference type="PROSITE" id="PS51760"/>
    </source>
</evidence>
<dbReference type="PROSITE" id="PS00562">
    <property type="entry name" value="CBM1_1"/>
    <property type="match status" value="1"/>
</dbReference>
<dbReference type="Pfam" id="PF00734">
    <property type="entry name" value="CBM_1"/>
    <property type="match status" value="1"/>
</dbReference>
<dbReference type="SUPFAM" id="SSF57180">
    <property type="entry name" value="Cellulose-binding domain"/>
    <property type="match status" value="1"/>
</dbReference>
<dbReference type="PRINTS" id="PR00134">
    <property type="entry name" value="GLHYDRLASE10"/>
</dbReference>
<dbReference type="GeneID" id="54302650"/>
<gene>
    <name evidence="11" type="ORF">K452DRAFT_332518</name>
</gene>
<keyword evidence="6 7" id="KW-0624">Polysaccharide degradation</keyword>
<evidence type="ECO:0000256" key="5">
    <source>
        <dbReference type="ARBA" id="ARBA00023295"/>
    </source>
</evidence>
<sequence length="376" mass="40295">MRVQAILALASASLPSVFAQAAAWAQCGGTGFSGSTTCVSGYTCVVVNSYYSQCQQGSATTTLITSAVTTSPGSGSTSTSIDAKFKAHGKKYFGLASDQGHLSDSTYAGVVNANFGQLTPENSMKWGSVEATRNSFSWTQADYLVQFAQTNNLLVRGHTLLWYQQLPSWVSNGNWDKASLTTLIQDHIKTEMGRYKGKIYAWDVVNEIFNEDGSLRNWVVYNVLGEDFVRIAFEAARAADPNAKLYINDYNLDDANYAKTKGLIAKVNQWRAAGIPIDGIGSQAHLNAGGSSGTKAALQALCAAAPECAITELDIAQAPAADYVAVTQACLAVDNCVGITVWGLRDNDSWRTGLNPLLFDSNYQPKPAYTAILNAL</sequence>
<accession>A0A6A6BHH3</accession>
<comment type="catalytic activity">
    <reaction evidence="7">
        <text>Endohydrolysis of (1-&gt;4)-beta-D-xylosidic linkages in xylans.</text>
        <dbReference type="EC" id="3.2.1.8"/>
    </reaction>
</comment>
<evidence type="ECO:0000259" key="9">
    <source>
        <dbReference type="PROSITE" id="PS51164"/>
    </source>
</evidence>
<feature type="chain" id="PRO_5025376093" description="Beta-xylanase" evidence="8">
    <location>
        <begin position="20"/>
        <end position="376"/>
    </location>
</feature>
<dbReference type="InterPro" id="IPR000254">
    <property type="entry name" value="CBD"/>
</dbReference>
<dbReference type="InterPro" id="IPR001000">
    <property type="entry name" value="GH10_dom"/>
</dbReference>
<dbReference type="RefSeq" id="XP_033398406.1">
    <property type="nucleotide sequence ID" value="XM_033545153.1"/>
</dbReference>
<dbReference type="GO" id="GO:0031176">
    <property type="term" value="F:endo-1,4-beta-xylanase activity"/>
    <property type="evidence" value="ECO:0007669"/>
    <property type="project" value="UniProtKB-EC"/>
</dbReference>
<dbReference type="GO" id="GO:0005576">
    <property type="term" value="C:extracellular region"/>
    <property type="evidence" value="ECO:0007669"/>
    <property type="project" value="InterPro"/>
</dbReference>
<feature type="domain" description="GH10" evidence="10">
    <location>
        <begin position="96"/>
        <end position="375"/>
    </location>
</feature>
<evidence type="ECO:0000256" key="1">
    <source>
        <dbReference type="ARBA" id="ARBA00007495"/>
    </source>
</evidence>
<dbReference type="GO" id="GO:0030248">
    <property type="term" value="F:cellulose binding"/>
    <property type="evidence" value="ECO:0007669"/>
    <property type="project" value="InterPro"/>
</dbReference>
<dbReference type="AlphaFoldDB" id="A0A6A6BHH3"/>
<keyword evidence="4 7" id="KW-0119">Carbohydrate metabolism</keyword>
<evidence type="ECO:0000256" key="7">
    <source>
        <dbReference type="RuleBase" id="RU361174"/>
    </source>
</evidence>
<dbReference type="PROSITE" id="PS51164">
    <property type="entry name" value="CBM1_2"/>
    <property type="match status" value="1"/>
</dbReference>
<name>A0A6A6BHH3_9PEZI</name>
<evidence type="ECO:0000256" key="2">
    <source>
        <dbReference type="ARBA" id="ARBA00022729"/>
    </source>
</evidence>